<evidence type="ECO:0000259" key="1">
    <source>
        <dbReference type="PROSITE" id="PS50164"/>
    </source>
</evidence>
<keyword evidence="3" id="KW-1185">Reference proteome</keyword>
<feature type="domain" description="GIY-YIG" evidence="1">
    <location>
        <begin position="12"/>
        <end position="99"/>
    </location>
</feature>
<dbReference type="Proteomes" id="UP001326110">
    <property type="component" value="Chromosome"/>
</dbReference>
<dbReference type="EMBL" id="CP140152">
    <property type="protein sequence ID" value="WQH05432.1"/>
    <property type="molecule type" value="Genomic_DNA"/>
</dbReference>
<proteinExistence type="predicted"/>
<dbReference type="CDD" id="cd10440">
    <property type="entry name" value="GIY-YIG_COG3680"/>
    <property type="match status" value="1"/>
</dbReference>
<dbReference type="RefSeq" id="WP_157094838.1">
    <property type="nucleotide sequence ID" value="NZ_CP140152.1"/>
</dbReference>
<gene>
    <name evidence="2" type="ORF">SR858_03580</name>
</gene>
<dbReference type="GeneID" id="43166822"/>
<organism evidence="2 3">
    <name type="scientific">Duganella zoogloeoides</name>
    <dbReference type="NCBI Taxonomy" id="75659"/>
    <lineage>
        <taxon>Bacteria</taxon>
        <taxon>Pseudomonadati</taxon>
        <taxon>Pseudomonadota</taxon>
        <taxon>Betaproteobacteria</taxon>
        <taxon>Burkholderiales</taxon>
        <taxon>Oxalobacteraceae</taxon>
        <taxon>Telluria group</taxon>
        <taxon>Duganella</taxon>
    </lineage>
</organism>
<dbReference type="PROSITE" id="PS50164">
    <property type="entry name" value="GIY_YIG"/>
    <property type="match status" value="1"/>
</dbReference>
<reference evidence="2 3" key="1">
    <citation type="submission" date="2023-11" db="EMBL/GenBank/DDBJ databases">
        <title>MicrobeMod: A computational toolkit for identifying prokaryotic methylation and restriction-modification with nanopore sequencing.</title>
        <authorList>
            <person name="Crits-Christoph A."/>
            <person name="Kang S.C."/>
            <person name="Lee H."/>
            <person name="Ostrov N."/>
        </authorList>
    </citation>
    <scope>NUCLEOTIDE SEQUENCE [LARGE SCALE GENOMIC DNA]</scope>
    <source>
        <strain evidence="2 3">ATCC 25935</strain>
    </source>
</reference>
<dbReference type="Pfam" id="PF22945">
    <property type="entry name" value="LEM-3_GIY-YIG"/>
    <property type="match status" value="1"/>
</dbReference>
<evidence type="ECO:0000313" key="3">
    <source>
        <dbReference type="Proteomes" id="UP001326110"/>
    </source>
</evidence>
<accession>A0ABZ0Y1S5</accession>
<name>A0ABZ0Y1S5_9BURK</name>
<protein>
    <recommendedName>
        <fullName evidence="1">GIY-YIG domain-containing protein</fullName>
    </recommendedName>
</protein>
<dbReference type="InterPro" id="IPR000305">
    <property type="entry name" value="GIY-YIG_endonuc"/>
</dbReference>
<evidence type="ECO:0000313" key="2">
    <source>
        <dbReference type="EMBL" id="WQH05432.1"/>
    </source>
</evidence>
<sequence>MKTFEHQTRTRLGYFVYLLVDPRTGAIFYVGKGAKNRPFDHFRATKGEGSKAEMIRRIRADKLEPEVHVLRHGLSSSEIAEDVEAAVIDAIGLENLTNSCRGKGVEKGRATVTELNQRFCSRPVSINTIKEPLMKIWINQTYSPTMNAQELYDATRQYWCNVGKDKRTPDADGALMYPTVVALVGNVVVMAYRVQAWFSAGSTLSTRKWSGDPNRWEFVGNALPDHRLVGKRLVDDNGNSIRGNAQGYGYLN</sequence>